<dbReference type="SUPFAM" id="SSF142535">
    <property type="entry name" value="AF0625-like"/>
    <property type="match status" value="1"/>
</dbReference>
<comment type="similarity">
    <text evidence="4">Belongs to the DtdA deacylase family.</text>
</comment>
<dbReference type="PANTHER" id="PTHR34667">
    <property type="entry name" value="D-AMINOACYL-TRNA DEACYLASE"/>
    <property type="match status" value="1"/>
</dbReference>
<keyword evidence="3 4" id="KW-0862">Zinc</keyword>
<comment type="function">
    <text evidence="4">D-aminoacyl-tRNA deacylase with broad substrate specificity. By recycling D-aminoacyl-tRNA to D-amino acids and free tRNA molecules, this enzyme counteracts the toxicity associated with the formation of D-aminoacyl-tRNA entities in vivo.</text>
</comment>
<dbReference type="InterPro" id="IPR018033">
    <property type="entry name" value="Deacylase_DtdA_archaea"/>
</dbReference>
<dbReference type="GO" id="GO:0019478">
    <property type="term" value="P:D-amino acid catabolic process"/>
    <property type="evidence" value="ECO:0007669"/>
    <property type="project" value="UniProtKB-UniRule"/>
</dbReference>
<sequence>MENWKSIFNQACLQARGLKAVIMMSKEDMAAATILQKLRENFGFAEDEFTNVYSGRGVKVVVIDKSILYADEVVASVDADLVVVASKHVSETGRRCILVHSTGNWSEKADHGGKPYSLSMTSAEAVYTALHACLQDVEKAALKDVEVGLEATHHGPYSDKPLVFVEVGSSPESWRDPKMAEAAAEACVKTCTQTAGKASAHAIGFGGGHYARDILKAVLKHDVAVGHIASKYHFPLREDMVRQAIARTLENPRTALVDWDGLKAEHRSNLVKTLETLGVEVVRV</sequence>
<keyword evidence="1 4" id="KW-0479">Metal-binding</keyword>
<dbReference type="GO" id="GO:0051499">
    <property type="term" value="F:D-aminoacyl-tRNA deacylase activity"/>
    <property type="evidence" value="ECO:0007669"/>
    <property type="project" value="UniProtKB-UniRule"/>
</dbReference>
<accession>A0A7C5LFP4</accession>
<organism evidence="5">
    <name type="scientific">Caldiarchaeum subterraneum</name>
    <dbReference type="NCBI Taxonomy" id="311458"/>
    <lineage>
        <taxon>Archaea</taxon>
        <taxon>Nitrososphaerota</taxon>
        <taxon>Candidatus Caldarchaeales</taxon>
        <taxon>Candidatus Caldarchaeaceae</taxon>
        <taxon>Candidatus Caldarchaeum</taxon>
    </lineage>
</organism>
<dbReference type="HAMAP" id="MF_00562">
    <property type="entry name" value="Deacylase_DtdA"/>
    <property type="match status" value="1"/>
</dbReference>
<dbReference type="PIRSF" id="PIRSF016210">
    <property type="entry name" value="UCP016210"/>
    <property type="match status" value="1"/>
</dbReference>
<evidence type="ECO:0000256" key="4">
    <source>
        <dbReference type="HAMAP-Rule" id="MF_00562"/>
    </source>
</evidence>
<proteinExistence type="inferred from homology"/>
<comment type="cofactor">
    <cofactor evidence="4">
        <name>Zn(2+)</name>
        <dbReference type="ChEBI" id="CHEBI:29105"/>
    </cofactor>
    <text evidence="4">Binds 2 Zn(2+) ions per subunit.</text>
</comment>
<comment type="catalytic activity">
    <reaction evidence="4">
        <text>a D-aminoacyl-tRNA + H2O = a tRNA + a D-alpha-amino acid + H(+)</text>
        <dbReference type="Rhea" id="RHEA:13953"/>
        <dbReference type="Rhea" id="RHEA-COMP:10123"/>
        <dbReference type="Rhea" id="RHEA-COMP:10124"/>
        <dbReference type="ChEBI" id="CHEBI:15377"/>
        <dbReference type="ChEBI" id="CHEBI:15378"/>
        <dbReference type="ChEBI" id="CHEBI:59871"/>
        <dbReference type="ChEBI" id="CHEBI:78442"/>
        <dbReference type="ChEBI" id="CHEBI:79333"/>
        <dbReference type="EC" id="3.1.1.96"/>
    </reaction>
</comment>
<evidence type="ECO:0000256" key="2">
    <source>
        <dbReference type="ARBA" id="ARBA00022801"/>
    </source>
</evidence>
<evidence type="ECO:0000256" key="3">
    <source>
        <dbReference type="ARBA" id="ARBA00022833"/>
    </source>
</evidence>
<dbReference type="Pfam" id="PF04414">
    <property type="entry name" value="tRNA_deacylase"/>
    <property type="match status" value="1"/>
</dbReference>
<dbReference type="EC" id="3.1.1.96" evidence="4"/>
<comment type="subunit">
    <text evidence="4">Monomer.</text>
</comment>
<evidence type="ECO:0000313" key="5">
    <source>
        <dbReference type="EMBL" id="HHK68403.1"/>
    </source>
</evidence>
<comment type="caution">
    <text evidence="5">The sequence shown here is derived from an EMBL/GenBank/DDBJ whole genome shotgun (WGS) entry which is preliminary data.</text>
</comment>
<dbReference type="AlphaFoldDB" id="A0A7C5LFP4"/>
<name>A0A7C5LFP4_CALS0</name>
<evidence type="ECO:0000256" key="1">
    <source>
        <dbReference type="ARBA" id="ARBA00022723"/>
    </source>
</evidence>
<keyword evidence="2 4" id="KW-0378">Hydrolase</keyword>
<comment type="catalytic activity">
    <reaction evidence="4">
        <text>glycyl-tRNA(Ala) + H2O = tRNA(Ala) + glycine + H(+)</text>
        <dbReference type="Rhea" id="RHEA:53744"/>
        <dbReference type="Rhea" id="RHEA-COMP:9657"/>
        <dbReference type="Rhea" id="RHEA-COMP:13640"/>
        <dbReference type="ChEBI" id="CHEBI:15377"/>
        <dbReference type="ChEBI" id="CHEBI:15378"/>
        <dbReference type="ChEBI" id="CHEBI:57305"/>
        <dbReference type="ChEBI" id="CHEBI:78442"/>
        <dbReference type="ChEBI" id="CHEBI:78522"/>
        <dbReference type="EC" id="3.1.1.96"/>
    </reaction>
</comment>
<dbReference type="PANTHER" id="PTHR34667:SF1">
    <property type="entry name" value="D-AMINOACYL-TRNA DEACYLASE"/>
    <property type="match status" value="1"/>
</dbReference>
<dbReference type="GO" id="GO:0008270">
    <property type="term" value="F:zinc ion binding"/>
    <property type="evidence" value="ECO:0007669"/>
    <property type="project" value="UniProtKB-UniRule"/>
</dbReference>
<reference evidence="5" key="1">
    <citation type="journal article" date="2020" name="mSystems">
        <title>Genome- and Community-Level Interaction Insights into Carbon Utilization and Element Cycling Functions of Hydrothermarchaeota in Hydrothermal Sediment.</title>
        <authorList>
            <person name="Zhou Z."/>
            <person name="Liu Y."/>
            <person name="Xu W."/>
            <person name="Pan J."/>
            <person name="Luo Z.H."/>
            <person name="Li M."/>
        </authorList>
    </citation>
    <scope>NUCLEOTIDE SEQUENCE [LARGE SCALE GENOMIC DNA]</scope>
    <source>
        <strain evidence="5">SpSt-1056</strain>
    </source>
</reference>
<dbReference type="EMBL" id="DRWN01000031">
    <property type="protein sequence ID" value="HHK68403.1"/>
    <property type="molecule type" value="Genomic_DNA"/>
</dbReference>
<gene>
    <name evidence="4" type="primary">dtdA</name>
    <name evidence="5" type="ORF">ENM11_04520</name>
</gene>
<protein>
    <recommendedName>
        <fullName evidence="4">D-aminoacyl-tRNA deacylase</fullName>
        <ecNumber evidence="4">3.1.1.96</ecNumber>
    </recommendedName>
</protein>
<dbReference type="Gene3D" id="3.40.50.10700">
    <property type="entry name" value="AF0625-like"/>
    <property type="match status" value="1"/>
</dbReference>
<dbReference type="InterPro" id="IPR007508">
    <property type="entry name" value="DtdA"/>
</dbReference>
<dbReference type="Gene3D" id="3.40.630.50">
    <property type="entry name" value="AF0625-like"/>
    <property type="match status" value="1"/>
</dbReference>